<keyword evidence="7 12" id="KW-0808">Transferase</keyword>
<keyword evidence="6 12" id="KW-0489">Methyltransferase</keyword>
<dbReference type="GO" id="GO:0004719">
    <property type="term" value="F:protein-L-isoaspartate (D-aspartate) O-methyltransferase activity"/>
    <property type="evidence" value="ECO:0007669"/>
    <property type="project" value="UniProtKB-EC"/>
</dbReference>
<evidence type="ECO:0000313" key="12">
    <source>
        <dbReference type="EMBL" id="AVH43691.1"/>
    </source>
</evidence>
<dbReference type="EC" id="2.1.1.77" evidence="3"/>
<dbReference type="EMBL" id="CP026925">
    <property type="protein sequence ID" value="AVH43691.1"/>
    <property type="molecule type" value="Genomic_DNA"/>
</dbReference>
<dbReference type="AlphaFoldDB" id="A0A2L2LH80"/>
<dbReference type="CDD" id="cd02440">
    <property type="entry name" value="AdoMet_MTases"/>
    <property type="match status" value="1"/>
</dbReference>
<keyword evidence="8" id="KW-0949">S-adenosyl-L-methionine</keyword>
<dbReference type="GO" id="GO:0032259">
    <property type="term" value="P:methylation"/>
    <property type="evidence" value="ECO:0007669"/>
    <property type="project" value="UniProtKB-KW"/>
</dbReference>
<organism evidence="12 13">
    <name type="scientific">Agrobacterium tumefaciens</name>
    <dbReference type="NCBI Taxonomy" id="358"/>
    <lineage>
        <taxon>Bacteria</taxon>
        <taxon>Pseudomonadati</taxon>
        <taxon>Pseudomonadota</taxon>
        <taxon>Alphaproteobacteria</taxon>
        <taxon>Hyphomicrobiales</taxon>
        <taxon>Rhizobiaceae</taxon>
        <taxon>Rhizobium/Agrobacterium group</taxon>
        <taxon>Agrobacterium</taxon>
        <taxon>Agrobacterium tumefaciens complex</taxon>
    </lineage>
</organism>
<dbReference type="SUPFAM" id="SSF53335">
    <property type="entry name" value="S-adenosyl-L-methionine-dependent methyltransferases"/>
    <property type="match status" value="1"/>
</dbReference>
<evidence type="ECO:0000256" key="4">
    <source>
        <dbReference type="ARBA" id="ARBA00013346"/>
    </source>
</evidence>
<dbReference type="PANTHER" id="PTHR11579">
    <property type="entry name" value="PROTEIN-L-ISOASPARTATE O-METHYLTRANSFERASE"/>
    <property type="match status" value="1"/>
</dbReference>
<accession>A0A2L2LH80</accession>
<protein>
    <recommendedName>
        <fullName evidence="4">Protein-L-isoaspartate O-methyltransferase</fullName>
        <ecNumber evidence="3">2.1.1.77</ecNumber>
    </recommendedName>
    <alternativeName>
        <fullName evidence="11">L-isoaspartyl protein carboxyl methyltransferase</fullName>
    </alternativeName>
    <alternativeName>
        <fullName evidence="9">Protein L-isoaspartyl methyltransferase</fullName>
    </alternativeName>
    <alternativeName>
        <fullName evidence="10">Protein-beta-aspartate methyltransferase</fullName>
    </alternativeName>
</protein>
<dbReference type="Proteomes" id="UP000237717">
    <property type="component" value="Chromosome II"/>
</dbReference>
<evidence type="ECO:0000313" key="13">
    <source>
        <dbReference type="Proteomes" id="UP000237717"/>
    </source>
</evidence>
<reference evidence="12 13" key="1">
    <citation type="submission" date="2018-02" db="EMBL/GenBank/DDBJ databases">
        <title>Complete genome sequence of Agrobacterium tumefaciens 1D1609.</title>
        <authorList>
            <person name="Cho S.-T."/>
            <person name="Haryono M."/>
            <person name="Chang H.-H."/>
            <person name="Santos M.N."/>
            <person name="Lai E.-M."/>
            <person name="Kuo C.-H."/>
        </authorList>
    </citation>
    <scope>NUCLEOTIDE SEQUENCE [LARGE SCALE GENOMIC DNA]</scope>
    <source>
        <strain evidence="12 13">1D1609</strain>
    </source>
</reference>
<dbReference type="Pfam" id="PF01135">
    <property type="entry name" value="PCMT"/>
    <property type="match status" value="1"/>
</dbReference>
<evidence type="ECO:0000256" key="9">
    <source>
        <dbReference type="ARBA" id="ARBA00030757"/>
    </source>
</evidence>
<evidence type="ECO:0000256" key="1">
    <source>
        <dbReference type="ARBA" id="ARBA00004496"/>
    </source>
</evidence>
<name>A0A2L2LH80_AGRTU</name>
<dbReference type="InterPro" id="IPR000682">
    <property type="entry name" value="PCMT"/>
</dbReference>
<evidence type="ECO:0000256" key="8">
    <source>
        <dbReference type="ARBA" id="ARBA00022691"/>
    </source>
</evidence>
<comment type="similarity">
    <text evidence="2">Belongs to the methyltransferase superfamily. L-isoaspartyl/D-aspartyl protein methyltransferase family.</text>
</comment>
<dbReference type="Gene3D" id="3.40.50.150">
    <property type="entry name" value="Vaccinia Virus protein VP39"/>
    <property type="match status" value="1"/>
</dbReference>
<comment type="subcellular location">
    <subcellularLocation>
        <location evidence="1">Cytoplasm</location>
    </subcellularLocation>
</comment>
<dbReference type="InterPro" id="IPR029063">
    <property type="entry name" value="SAM-dependent_MTases_sf"/>
</dbReference>
<evidence type="ECO:0000256" key="3">
    <source>
        <dbReference type="ARBA" id="ARBA00011890"/>
    </source>
</evidence>
<evidence type="ECO:0000256" key="2">
    <source>
        <dbReference type="ARBA" id="ARBA00005369"/>
    </source>
</evidence>
<dbReference type="RefSeq" id="WP_104679724.1">
    <property type="nucleotide sequence ID" value="NZ_CP026925.1"/>
</dbReference>
<evidence type="ECO:0000256" key="6">
    <source>
        <dbReference type="ARBA" id="ARBA00022603"/>
    </source>
</evidence>
<evidence type="ECO:0000256" key="11">
    <source>
        <dbReference type="ARBA" id="ARBA00031350"/>
    </source>
</evidence>
<gene>
    <name evidence="12" type="primary">pcm</name>
    <name evidence="12" type="ORF">At1D1609_36380</name>
</gene>
<evidence type="ECO:0000256" key="5">
    <source>
        <dbReference type="ARBA" id="ARBA00022490"/>
    </source>
</evidence>
<proteinExistence type="inferred from homology"/>
<evidence type="ECO:0000256" key="10">
    <source>
        <dbReference type="ARBA" id="ARBA00031323"/>
    </source>
</evidence>
<dbReference type="PANTHER" id="PTHR11579:SF0">
    <property type="entry name" value="PROTEIN-L-ISOASPARTATE(D-ASPARTATE) O-METHYLTRANSFERASE"/>
    <property type="match status" value="1"/>
</dbReference>
<evidence type="ECO:0000256" key="7">
    <source>
        <dbReference type="ARBA" id="ARBA00022679"/>
    </source>
</evidence>
<dbReference type="GO" id="GO:0005737">
    <property type="term" value="C:cytoplasm"/>
    <property type="evidence" value="ECO:0007669"/>
    <property type="project" value="UniProtKB-SubCell"/>
</dbReference>
<keyword evidence="5" id="KW-0963">Cytoplasm</keyword>
<sequence>MANERASIEEIRGFYARLMVEASRSSDPRLERAFEVVPREAFFPPGPWKVMINLRYFDTPSADPVYLYHNVLVALDADKGINNGEPSLHAAWLGAVAPQRGEAVTHIGAGMGYYSAILSMLVLPTGTVTAFEIDKSLAEKARVNLEPFEGVSVINADATQKRLPKSDVIYVNAGVAAPPIDWLRALKPGGRMIFPWRPSEEVALTLLVRADSGGFSAKPLMPAWFIPCVGASREVAPSRVPANFDEARTIRSIWRKADRFPDQSAIAIYPDVWFSSEPTTPTAIESGK</sequence>